<evidence type="ECO:0000313" key="13">
    <source>
        <dbReference type="Proteomes" id="UP000054107"/>
    </source>
</evidence>
<feature type="domain" description="RRM" evidence="10">
    <location>
        <begin position="97"/>
        <end position="181"/>
    </location>
</feature>
<dbReference type="OrthoDB" id="439808at2759"/>
<protein>
    <recommendedName>
        <fullName evidence="14">RanBP2-type domain-containing protein</fullName>
    </recommendedName>
</protein>
<dbReference type="STRING" id="35722.A0A0B7N8G2"/>
<feature type="domain" description="RanBP2-type" evidence="11">
    <location>
        <begin position="187"/>
        <end position="216"/>
    </location>
</feature>
<evidence type="ECO:0000256" key="1">
    <source>
        <dbReference type="ARBA" id="ARBA00004123"/>
    </source>
</evidence>
<evidence type="ECO:0000259" key="11">
    <source>
        <dbReference type="PROSITE" id="PS50199"/>
    </source>
</evidence>
<dbReference type="PROSITE" id="PS50102">
    <property type="entry name" value="RRM"/>
    <property type="match status" value="1"/>
</dbReference>
<dbReference type="GO" id="GO:0003723">
    <property type="term" value="F:RNA binding"/>
    <property type="evidence" value="ECO:0007669"/>
    <property type="project" value="UniProtKB-UniRule"/>
</dbReference>
<dbReference type="InterPro" id="IPR000504">
    <property type="entry name" value="RRM_dom"/>
</dbReference>
<evidence type="ECO:0000256" key="5">
    <source>
        <dbReference type="ARBA" id="ARBA00023242"/>
    </source>
</evidence>
<evidence type="ECO:0000256" key="4">
    <source>
        <dbReference type="ARBA" id="ARBA00022833"/>
    </source>
</evidence>
<evidence type="ECO:0000256" key="2">
    <source>
        <dbReference type="ARBA" id="ARBA00022723"/>
    </source>
</evidence>
<dbReference type="AlphaFoldDB" id="A0A0B7N8G2"/>
<keyword evidence="5" id="KW-0539">Nucleus</keyword>
<reference evidence="12 13" key="1">
    <citation type="submission" date="2014-09" db="EMBL/GenBank/DDBJ databases">
        <authorList>
            <person name="Ellenberger Sabrina"/>
        </authorList>
    </citation>
    <scope>NUCLEOTIDE SEQUENCE [LARGE SCALE GENOMIC DNA]</scope>
    <source>
        <strain evidence="12 13">CBS 412.66</strain>
    </source>
</reference>
<evidence type="ECO:0000256" key="6">
    <source>
        <dbReference type="PROSITE-ProRule" id="PRU00176"/>
    </source>
</evidence>
<keyword evidence="13" id="KW-1185">Reference proteome</keyword>
<evidence type="ECO:0000256" key="3">
    <source>
        <dbReference type="ARBA" id="ARBA00022771"/>
    </source>
</evidence>
<evidence type="ECO:0000313" key="12">
    <source>
        <dbReference type="EMBL" id="CEP11713.1"/>
    </source>
</evidence>
<dbReference type="GO" id="GO:0005634">
    <property type="term" value="C:nucleus"/>
    <property type="evidence" value="ECO:0007669"/>
    <property type="project" value="UniProtKB-SubCell"/>
</dbReference>
<dbReference type="GO" id="GO:0000398">
    <property type="term" value="P:mRNA splicing, via spliceosome"/>
    <property type="evidence" value="ECO:0007669"/>
    <property type="project" value="TreeGrafter"/>
</dbReference>
<proteinExistence type="predicted"/>
<name>A0A0B7N8G2_9FUNG</name>
<evidence type="ECO:0008006" key="14">
    <source>
        <dbReference type="Google" id="ProtNLM"/>
    </source>
</evidence>
<dbReference type="PROSITE" id="PS01358">
    <property type="entry name" value="ZF_RANBP2_1"/>
    <property type="match status" value="1"/>
</dbReference>
<feature type="compositionally biased region" description="Basic and acidic residues" evidence="9">
    <location>
        <begin position="31"/>
        <end position="59"/>
    </location>
</feature>
<dbReference type="GO" id="GO:0008270">
    <property type="term" value="F:zinc ion binding"/>
    <property type="evidence" value="ECO:0007669"/>
    <property type="project" value="UniProtKB-KW"/>
</dbReference>
<dbReference type="InterPro" id="IPR012677">
    <property type="entry name" value="Nucleotide-bd_a/b_plait_sf"/>
</dbReference>
<keyword evidence="8" id="KW-0175">Coiled coil</keyword>
<dbReference type="Gene3D" id="3.30.70.330">
    <property type="match status" value="2"/>
</dbReference>
<evidence type="ECO:0000256" key="8">
    <source>
        <dbReference type="SAM" id="Coils"/>
    </source>
</evidence>
<keyword evidence="2" id="KW-0479">Metal-binding</keyword>
<feature type="compositionally biased region" description="Low complexity" evidence="9">
    <location>
        <begin position="64"/>
        <end position="86"/>
    </location>
</feature>
<evidence type="ECO:0000259" key="10">
    <source>
        <dbReference type="PROSITE" id="PS50102"/>
    </source>
</evidence>
<dbReference type="InterPro" id="IPR036443">
    <property type="entry name" value="Znf_RanBP2_sf"/>
</dbReference>
<feature type="compositionally biased region" description="Low complexity" evidence="9">
    <location>
        <begin position="1"/>
        <end position="18"/>
    </location>
</feature>
<comment type="subcellular location">
    <subcellularLocation>
        <location evidence="1">Nucleus</location>
    </subcellularLocation>
</comment>
<dbReference type="PANTHER" id="PTHR13948:SF3">
    <property type="entry name" value="FI21118P1"/>
    <property type="match status" value="1"/>
</dbReference>
<feature type="region of interest" description="Disordered" evidence="9">
    <location>
        <begin position="1"/>
        <end position="94"/>
    </location>
</feature>
<keyword evidence="3 7" id="KW-0863">Zinc-finger</keyword>
<feature type="coiled-coil region" evidence="8">
    <location>
        <begin position="389"/>
        <end position="430"/>
    </location>
</feature>
<dbReference type="InterPro" id="IPR035979">
    <property type="entry name" value="RBD_domain_sf"/>
</dbReference>
<gene>
    <name evidence="12" type="primary">PARPA_05595.1 scaffold 18730</name>
</gene>
<keyword evidence="4" id="KW-0862">Zinc</keyword>
<dbReference type="PROSITE" id="PS50199">
    <property type="entry name" value="ZF_RANBP2_2"/>
    <property type="match status" value="1"/>
</dbReference>
<keyword evidence="6" id="KW-0694">RNA-binding</keyword>
<dbReference type="PANTHER" id="PTHR13948">
    <property type="entry name" value="RNA-BINDING PROTEIN"/>
    <property type="match status" value="1"/>
</dbReference>
<sequence length="451" mass="52439">MSSSRRTYFSSSSSSPRDSSTRRRSRSPTRSRQDYNDQNKPRHNRRDDQRNGSHHDSRSRNYGNHDSNNNGRRNHHSNNNNNNNNDYRQESKLEPNINVVLRNLPDKAREVDVYLVTIEQKLNSMEASIDDVSLIKDRDSGESRKFAFIRFTSVGHAIQFVEKHRTFDMDSYIVRVDYCKKNNVADDKEEWRCTKCGNFNPSSRRNCLECRQSFSSSAAEKRSYELETIEINDGTKDSSSVPSKMLLLRRLDHLSTEESIYNAVHSIHGVYRVILIRDKMTKMSCEFAFVEFSDIEVWVHLEKKNHKMIAVIPNDDDDTHKHIRQSARLALDYCRELLTIDGRRATASFASPESFIPVYGQSEWFIPADVMDGLWAYWDKSAYASEYSYAIVQEKQRKEEEQKRIKEEELKKAQQVKESLEDDLSAFYADMGDLGADEDTNSDIFAVPKLK</sequence>
<dbReference type="InterPro" id="IPR001876">
    <property type="entry name" value="Znf_RanBP2"/>
</dbReference>
<dbReference type="SMART" id="SM00360">
    <property type="entry name" value="RRM"/>
    <property type="match status" value="2"/>
</dbReference>
<dbReference type="Proteomes" id="UP000054107">
    <property type="component" value="Unassembled WGS sequence"/>
</dbReference>
<dbReference type="SUPFAM" id="SSF54928">
    <property type="entry name" value="RNA-binding domain, RBD"/>
    <property type="match status" value="1"/>
</dbReference>
<accession>A0A0B7N8G2</accession>
<evidence type="ECO:0000256" key="9">
    <source>
        <dbReference type="SAM" id="MobiDB-lite"/>
    </source>
</evidence>
<evidence type="ECO:0000256" key="7">
    <source>
        <dbReference type="PROSITE-ProRule" id="PRU00322"/>
    </source>
</evidence>
<dbReference type="EMBL" id="LN726786">
    <property type="protein sequence ID" value="CEP11713.1"/>
    <property type="molecule type" value="Genomic_DNA"/>
</dbReference>
<dbReference type="SUPFAM" id="SSF90209">
    <property type="entry name" value="Ran binding protein zinc finger-like"/>
    <property type="match status" value="1"/>
</dbReference>
<organism evidence="12 13">
    <name type="scientific">Parasitella parasitica</name>
    <dbReference type="NCBI Taxonomy" id="35722"/>
    <lineage>
        <taxon>Eukaryota</taxon>
        <taxon>Fungi</taxon>
        <taxon>Fungi incertae sedis</taxon>
        <taxon>Mucoromycota</taxon>
        <taxon>Mucoromycotina</taxon>
        <taxon>Mucoromycetes</taxon>
        <taxon>Mucorales</taxon>
        <taxon>Mucorineae</taxon>
        <taxon>Mucoraceae</taxon>
        <taxon>Parasitella</taxon>
    </lineage>
</organism>